<dbReference type="CDD" id="cd06260">
    <property type="entry name" value="DUF820-like"/>
    <property type="match status" value="1"/>
</dbReference>
<dbReference type="SUPFAM" id="SSF52980">
    <property type="entry name" value="Restriction endonuclease-like"/>
    <property type="match status" value="1"/>
</dbReference>
<proteinExistence type="predicted"/>
<evidence type="ECO:0000313" key="3">
    <source>
        <dbReference type="Proteomes" id="UP000660265"/>
    </source>
</evidence>
<feature type="domain" description="Putative restriction endonuclease" evidence="1">
    <location>
        <begin position="47"/>
        <end position="217"/>
    </location>
</feature>
<keyword evidence="3" id="KW-1185">Reference proteome</keyword>
<dbReference type="InterPro" id="IPR012296">
    <property type="entry name" value="Nuclease_put_TT1808"/>
</dbReference>
<evidence type="ECO:0000313" key="2">
    <source>
        <dbReference type="EMBL" id="GGK14096.1"/>
    </source>
</evidence>
<dbReference type="PANTHER" id="PTHR35400">
    <property type="entry name" value="SLR1083 PROTEIN"/>
    <property type="match status" value="1"/>
</dbReference>
<name>A0ABQ2EJ36_9ACTN</name>
<evidence type="ECO:0000259" key="1">
    <source>
        <dbReference type="Pfam" id="PF05685"/>
    </source>
</evidence>
<protein>
    <recommendedName>
        <fullName evidence="1">Putative restriction endonuclease domain-containing protein</fullName>
    </recommendedName>
</protein>
<dbReference type="PANTHER" id="PTHR35400:SF3">
    <property type="entry name" value="SLL1072 PROTEIN"/>
    <property type="match status" value="1"/>
</dbReference>
<dbReference type="Proteomes" id="UP000660265">
    <property type="component" value="Unassembled WGS sequence"/>
</dbReference>
<dbReference type="InterPro" id="IPR011335">
    <property type="entry name" value="Restrct_endonuc-II-like"/>
</dbReference>
<comment type="caution">
    <text evidence="2">The sequence shown here is derived from an EMBL/GenBank/DDBJ whole genome shotgun (WGS) entry which is preliminary data.</text>
</comment>
<dbReference type="EMBL" id="BMMV01000019">
    <property type="protein sequence ID" value="GGK14096.1"/>
    <property type="molecule type" value="Genomic_DNA"/>
</dbReference>
<organism evidence="2 3">
    <name type="scientific">Streptomyces camponoticapitis</name>
    <dbReference type="NCBI Taxonomy" id="1616125"/>
    <lineage>
        <taxon>Bacteria</taxon>
        <taxon>Bacillati</taxon>
        <taxon>Actinomycetota</taxon>
        <taxon>Actinomycetes</taxon>
        <taxon>Kitasatosporales</taxon>
        <taxon>Streptomycetaceae</taxon>
        <taxon>Streptomyces</taxon>
    </lineage>
</organism>
<dbReference type="InterPro" id="IPR008538">
    <property type="entry name" value="Uma2"/>
</dbReference>
<reference evidence="3" key="1">
    <citation type="journal article" date="2019" name="Int. J. Syst. Evol. Microbiol.">
        <title>The Global Catalogue of Microorganisms (GCM) 10K type strain sequencing project: providing services to taxonomists for standard genome sequencing and annotation.</title>
        <authorList>
            <consortium name="The Broad Institute Genomics Platform"/>
            <consortium name="The Broad Institute Genome Sequencing Center for Infectious Disease"/>
            <person name="Wu L."/>
            <person name="Ma J."/>
        </authorList>
    </citation>
    <scope>NUCLEOTIDE SEQUENCE [LARGE SCALE GENOMIC DNA]</scope>
    <source>
        <strain evidence="3">CGMCC 4.7275</strain>
    </source>
</reference>
<dbReference type="Gene3D" id="3.90.1570.10">
    <property type="entry name" value="tt1808, chain A"/>
    <property type="match status" value="1"/>
</dbReference>
<gene>
    <name evidence="2" type="ORF">GCM10011583_52620</name>
</gene>
<dbReference type="Pfam" id="PF05685">
    <property type="entry name" value="Uma2"/>
    <property type="match status" value="1"/>
</dbReference>
<accession>A0ABQ2EJ36</accession>
<sequence>MVGTAHLAIYARFTQATEKGRTMTAAMVENDPSSEFRPWEYLLETWRELDVPDGWRAEIDEAQIVLVPPPHAHHNGIAAKVQRALYRKLSEDLEIYQTLGVHIASLDKLYVPDLVVMPSDAVDAVDPDSNDPVDAADALLIVEITSKGNARDDRTKKYRAYARALVPLYLLIDRFDTRGPIVTLFTEPNEDGTYKHSEQVPFGKPIELPEPFGTTLDTAAFPA</sequence>